<proteinExistence type="predicted"/>
<name>T0IDP0_9SPHN</name>
<accession>T0IDP0</accession>
<dbReference type="Pfam" id="PF13432">
    <property type="entry name" value="TPR_16"/>
    <property type="match status" value="1"/>
</dbReference>
<dbReference type="RefSeq" id="WP_021235626.1">
    <property type="nucleotide sequence ID" value="NZ_ATHL01000127.1"/>
</dbReference>
<dbReference type="InterPro" id="IPR011990">
    <property type="entry name" value="TPR-like_helical_dom_sf"/>
</dbReference>
<dbReference type="Gene3D" id="1.25.40.10">
    <property type="entry name" value="Tetratricopeptide repeat domain"/>
    <property type="match status" value="1"/>
</dbReference>
<organism evidence="2 3">
    <name type="scientific">Novosphingobium lindaniclasticum LE124</name>
    <dbReference type="NCBI Taxonomy" id="1096930"/>
    <lineage>
        <taxon>Bacteria</taxon>
        <taxon>Pseudomonadati</taxon>
        <taxon>Pseudomonadota</taxon>
        <taxon>Alphaproteobacteria</taxon>
        <taxon>Sphingomonadales</taxon>
        <taxon>Sphingomonadaceae</taxon>
        <taxon>Novosphingobium</taxon>
    </lineage>
</organism>
<dbReference type="AlphaFoldDB" id="T0IDP0"/>
<comment type="caution">
    <text evidence="2">The sequence shown here is derived from an EMBL/GenBank/DDBJ whole genome shotgun (WGS) entry which is preliminary data.</text>
</comment>
<dbReference type="eggNOG" id="COG4235">
    <property type="taxonomic scope" value="Bacteria"/>
</dbReference>
<dbReference type="Pfam" id="PF13428">
    <property type="entry name" value="TPR_14"/>
    <property type="match status" value="1"/>
</dbReference>
<evidence type="ECO:0000313" key="3">
    <source>
        <dbReference type="Proteomes" id="UP000015527"/>
    </source>
</evidence>
<dbReference type="SUPFAM" id="SSF48452">
    <property type="entry name" value="TPR-like"/>
    <property type="match status" value="1"/>
</dbReference>
<evidence type="ECO:0000256" key="1">
    <source>
        <dbReference type="SAM" id="MobiDB-lite"/>
    </source>
</evidence>
<feature type="compositionally biased region" description="Low complexity" evidence="1">
    <location>
        <begin position="215"/>
        <end position="227"/>
    </location>
</feature>
<sequence length="241" mass="25371">MTWLLVVLLAILSFAAVVFLFKVPKGGREAVAAALMLGIAGYALQGRPDLASAAKPGRDAQNPELGQFLVEARTNLRPEGIPTGNRWLIISDGLARNGRYIDAAQLLRGAIEDNPGDSEAWLALGNVLLAHADGALTPPALHAYRRAAKADPKAPGPPYFLGLALAQSGELTQARDMWADLLKKAPEKAPWRAPLAEQLRRLESFIATQAGGAGSPSDPSSRPPEAATSPGLSPKAVPSRP</sequence>
<dbReference type="EMBL" id="ATHL01000127">
    <property type="protein sequence ID" value="EQB09765.1"/>
    <property type="molecule type" value="Genomic_DNA"/>
</dbReference>
<protein>
    <submittedName>
        <fullName evidence="2">Uncharacterized protein</fullName>
    </submittedName>
</protein>
<gene>
    <name evidence="2" type="ORF">L284_19395</name>
</gene>
<dbReference type="OrthoDB" id="7390129at2"/>
<dbReference type="PATRIC" id="fig|1096930.3.peg.3821"/>
<feature type="region of interest" description="Disordered" evidence="1">
    <location>
        <begin position="206"/>
        <end position="241"/>
    </location>
</feature>
<dbReference type="Proteomes" id="UP000015527">
    <property type="component" value="Unassembled WGS sequence"/>
</dbReference>
<evidence type="ECO:0000313" key="2">
    <source>
        <dbReference type="EMBL" id="EQB09765.1"/>
    </source>
</evidence>
<reference evidence="2 3" key="1">
    <citation type="journal article" date="2013" name="Genome Announc.">
        <title>Genome Sequence of Novosphingobium lindaniclasticum LE124T, Isolated from a Hexachlorocyclohexane Dumpsite.</title>
        <authorList>
            <person name="Saxena A."/>
            <person name="Nayyar N."/>
            <person name="Sangwan N."/>
            <person name="Kumari R."/>
            <person name="Khurana J.P."/>
            <person name="Lal R."/>
        </authorList>
    </citation>
    <scope>NUCLEOTIDE SEQUENCE [LARGE SCALE GENOMIC DNA]</scope>
    <source>
        <strain evidence="2 3">LE124</strain>
    </source>
</reference>
<keyword evidence="3" id="KW-1185">Reference proteome</keyword>